<protein>
    <submittedName>
        <fullName evidence="1">Uncharacterized protein</fullName>
    </submittedName>
</protein>
<sequence>MKCDKCGSEGICDVAFDFILKKFVRFCELCHREFMEMLDKVLCVPRIGSNGKIWGYSAETWQQFEEAIHEFCLDVRYSIPSI</sequence>
<dbReference type="EMBL" id="LAZR01033713">
    <property type="protein sequence ID" value="KKL47311.1"/>
    <property type="molecule type" value="Genomic_DNA"/>
</dbReference>
<accession>A0A0F9D0R6</accession>
<dbReference type="AlphaFoldDB" id="A0A0F9D0R6"/>
<gene>
    <name evidence="1" type="ORF">LCGC14_2336810</name>
</gene>
<evidence type="ECO:0000313" key="1">
    <source>
        <dbReference type="EMBL" id="KKL47311.1"/>
    </source>
</evidence>
<organism evidence="1">
    <name type="scientific">marine sediment metagenome</name>
    <dbReference type="NCBI Taxonomy" id="412755"/>
    <lineage>
        <taxon>unclassified sequences</taxon>
        <taxon>metagenomes</taxon>
        <taxon>ecological metagenomes</taxon>
    </lineage>
</organism>
<reference evidence="1" key="1">
    <citation type="journal article" date="2015" name="Nature">
        <title>Complex archaea that bridge the gap between prokaryotes and eukaryotes.</title>
        <authorList>
            <person name="Spang A."/>
            <person name="Saw J.H."/>
            <person name="Jorgensen S.L."/>
            <person name="Zaremba-Niedzwiedzka K."/>
            <person name="Martijn J."/>
            <person name="Lind A.E."/>
            <person name="van Eijk R."/>
            <person name="Schleper C."/>
            <person name="Guy L."/>
            <person name="Ettema T.J."/>
        </authorList>
    </citation>
    <scope>NUCLEOTIDE SEQUENCE</scope>
</reference>
<name>A0A0F9D0R6_9ZZZZ</name>
<comment type="caution">
    <text evidence="1">The sequence shown here is derived from an EMBL/GenBank/DDBJ whole genome shotgun (WGS) entry which is preliminary data.</text>
</comment>
<proteinExistence type="predicted"/>